<evidence type="ECO:0000256" key="1">
    <source>
        <dbReference type="ARBA" id="ARBA00004442"/>
    </source>
</evidence>
<keyword evidence="5" id="KW-0998">Cell outer membrane</keyword>
<evidence type="ECO:0000256" key="5">
    <source>
        <dbReference type="ARBA" id="ARBA00023237"/>
    </source>
</evidence>
<evidence type="ECO:0000256" key="4">
    <source>
        <dbReference type="ARBA" id="ARBA00023136"/>
    </source>
</evidence>
<sequence length="253" mass="27327">MLLCLLSSASAQEVSAPVGNHRALLGLGAAYLPDYAGAENSRTVPALFAEYQNEEGFFASTTRGLGKLTRHTNWTSSIALSYRAGRSENPALLYLTHTEALHGMDNIAGTITANLGLSTHLTDRVTLSSMAAIALNQHENGNSLQLGISAAIWRSMSDQIELKTTVHYGDASYNQRYFGVSTYQSLRSGLPVTTGSAGWNRSLSSIAWTHVIDQNWSVRTLAGIQHMLNDAADSPLSKMSDNLLLISTVNYSF</sequence>
<dbReference type="RefSeq" id="WP_186903126.1">
    <property type="nucleotide sequence ID" value="NZ_JACOGD010000003.1"/>
</dbReference>
<keyword evidence="4" id="KW-0472">Membrane</keyword>
<comment type="subcellular location">
    <subcellularLocation>
        <location evidence="1">Cell outer membrane</location>
    </subcellularLocation>
</comment>
<organism evidence="6 7">
    <name type="scientific">Undibacterium curvum</name>
    <dbReference type="NCBI Taxonomy" id="2762294"/>
    <lineage>
        <taxon>Bacteria</taxon>
        <taxon>Pseudomonadati</taxon>
        <taxon>Pseudomonadota</taxon>
        <taxon>Betaproteobacteria</taxon>
        <taxon>Burkholderiales</taxon>
        <taxon>Oxalobacteraceae</taxon>
        <taxon>Undibacterium</taxon>
    </lineage>
</organism>
<dbReference type="InterPro" id="IPR010583">
    <property type="entry name" value="MipA"/>
</dbReference>
<dbReference type="PANTHER" id="PTHR38776:SF1">
    <property type="entry name" value="MLTA-INTERACTING PROTEIN-RELATED"/>
    <property type="match status" value="1"/>
</dbReference>
<keyword evidence="7" id="KW-1185">Reference proteome</keyword>
<proteinExistence type="inferred from homology"/>
<dbReference type="Proteomes" id="UP000654304">
    <property type="component" value="Unassembled WGS sequence"/>
</dbReference>
<evidence type="ECO:0000256" key="3">
    <source>
        <dbReference type="ARBA" id="ARBA00022729"/>
    </source>
</evidence>
<dbReference type="PANTHER" id="PTHR38776">
    <property type="entry name" value="MLTA-INTERACTING PROTEIN-RELATED"/>
    <property type="match status" value="1"/>
</dbReference>
<evidence type="ECO:0000313" key="6">
    <source>
        <dbReference type="EMBL" id="MBC3931352.1"/>
    </source>
</evidence>
<dbReference type="EMBL" id="JACOGD010000003">
    <property type="protein sequence ID" value="MBC3931352.1"/>
    <property type="molecule type" value="Genomic_DNA"/>
</dbReference>
<protein>
    <submittedName>
        <fullName evidence="6">MipA/OmpV family protein</fullName>
    </submittedName>
</protein>
<dbReference type="Pfam" id="PF06629">
    <property type="entry name" value="MipA"/>
    <property type="match status" value="1"/>
</dbReference>
<reference evidence="6 7" key="1">
    <citation type="submission" date="2020-08" db="EMBL/GenBank/DDBJ databases">
        <title>Novel species isolated from subtropical streams in China.</title>
        <authorList>
            <person name="Lu H."/>
        </authorList>
    </citation>
    <scope>NUCLEOTIDE SEQUENCE [LARGE SCALE GENOMIC DNA]</scope>
    <source>
        <strain evidence="6 7">CY22W</strain>
    </source>
</reference>
<evidence type="ECO:0000313" key="7">
    <source>
        <dbReference type="Proteomes" id="UP000654304"/>
    </source>
</evidence>
<evidence type="ECO:0000256" key="2">
    <source>
        <dbReference type="ARBA" id="ARBA00005722"/>
    </source>
</evidence>
<name>A0ABR7A375_9BURK</name>
<comment type="similarity">
    <text evidence="2">Belongs to the MipA/OmpV family.</text>
</comment>
<accession>A0ABR7A375</accession>
<comment type="caution">
    <text evidence="6">The sequence shown here is derived from an EMBL/GenBank/DDBJ whole genome shotgun (WGS) entry which is preliminary data.</text>
</comment>
<keyword evidence="3" id="KW-0732">Signal</keyword>
<gene>
    <name evidence="6" type="ORF">H8K43_06670</name>
</gene>